<dbReference type="RefSeq" id="WP_206436960.1">
    <property type="nucleotide sequence ID" value="NZ_UZWE01000036.1"/>
</dbReference>
<sequence>MDKLDHLVADHIGDRLLQPKRLETILASIIDRRQERAERRRKHLAELNRRITDADQRLGRLFDAIEAGMAGKDDAMAKERVVSLKALRDQAAADAERTQPALDSSGNQGISPDMLKGFALKARERIRLDDGGYRRDHLRALAQRVEVADDEVRIMGSKSEVLRTLVAASSVETAALGVQSSVLKWRA</sequence>
<name>A0A3S4ESS4_9RHOB</name>
<evidence type="ECO:0000313" key="3">
    <source>
        <dbReference type="Proteomes" id="UP000270743"/>
    </source>
</evidence>
<reference evidence="2 3" key="1">
    <citation type="submission" date="2018-12" db="EMBL/GenBank/DDBJ databases">
        <authorList>
            <person name="Criscuolo A."/>
        </authorList>
    </citation>
    <scope>NUCLEOTIDE SEQUENCE [LARGE SCALE GENOMIC DNA]</scope>
    <source>
        <strain evidence="2">ACIP1116241</strain>
    </source>
</reference>
<dbReference type="Proteomes" id="UP000270743">
    <property type="component" value="Unassembled WGS sequence"/>
</dbReference>
<organism evidence="2 3">
    <name type="scientific">Paracoccus haematequi</name>
    <dbReference type="NCBI Taxonomy" id="2491866"/>
    <lineage>
        <taxon>Bacteria</taxon>
        <taxon>Pseudomonadati</taxon>
        <taxon>Pseudomonadota</taxon>
        <taxon>Alphaproteobacteria</taxon>
        <taxon>Rhodobacterales</taxon>
        <taxon>Paracoccaceae</taxon>
        <taxon>Paracoccus</taxon>
    </lineage>
</organism>
<proteinExistence type="predicted"/>
<dbReference type="EMBL" id="UZWE01000036">
    <property type="protein sequence ID" value="VDS09315.1"/>
    <property type="molecule type" value="Genomic_DNA"/>
</dbReference>
<accession>A0A3S4ESS4</accession>
<evidence type="ECO:0000256" key="1">
    <source>
        <dbReference type="SAM" id="Coils"/>
    </source>
</evidence>
<keyword evidence="3" id="KW-1185">Reference proteome</keyword>
<protein>
    <submittedName>
        <fullName evidence="2">Uncharacterized protein</fullName>
    </submittedName>
</protein>
<feature type="coiled-coil region" evidence="1">
    <location>
        <begin position="30"/>
        <end position="64"/>
    </location>
</feature>
<evidence type="ECO:0000313" key="2">
    <source>
        <dbReference type="EMBL" id="VDS09315.1"/>
    </source>
</evidence>
<dbReference type="AlphaFoldDB" id="A0A3S4ESS4"/>
<gene>
    <name evidence="2" type="ORF">PARHAE_02514</name>
</gene>
<keyword evidence="1" id="KW-0175">Coiled coil</keyword>